<evidence type="ECO:0000256" key="3">
    <source>
        <dbReference type="ARBA" id="ARBA00022989"/>
    </source>
</evidence>
<reference evidence="6 7" key="1">
    <citation type="submission" date="2024-03" db="EMBL/GenBank/DDBJ databases">
        <authorList>
            <person name="Jo J.-H."/>
        </authorList>
    </citation>
    <scope>NUCLEOTIDE SEQUENCE [LARGE SCALE GENOMIC DNA]</scope>
    <source>
        <strain evidence="6 7">AS3R-12</strain>
    </source>
</reference>
<dbReference type="RefSeq" id="WP_339968288.1">
    <property type="nucleotide sequence ID" value="NZ_JBBHJY010000008.1"/>
</dbReference>
<dbReference type="PANTHER" id="PTHR43701">
    <property type="entry name" value="MEMBRANE TRANSPORTER PROTEIN MJ0441-RELATED"/>
    <property type="match status" value="1"/>
</dbReference>
<name>A0ABU8SBA6_9SPHN</name>
<keyword evidence="4 5" id="KW-0472">Membrane</keyword>
<evidence type="ECO:0000256" key="4">
    <source>
        <dbReference type="ARBA" id="ARBA00023136"/>
    </source>
</evidence>
<dbReference type="Pfam" id="PF01925">
    <property type="entry name" value="TauE"/>
    <property type="match status" value="1"/>
</dbReference>
<proteinExistence type="inferred from homology"/>
<dbReference type="PANTHER" id="PTHR43701:SF5">
    <property type="entry name" value="MEMBRANE TRANSPORTER PROTEIN-RELATED"/>
    <property type="match status" value="1"/>
</dbReference>
<dbReference type="InterPro" id="IPR051598">
    <property type="entry name" value="TSUP/Inactive_protease-like"/>
</dbReference>
<evidence type="ECO:0000256" key="2">
    <source>
        <dbReference type="ARBA" id="ARBA00022692"/>
    </source>
</evidence>
<accession>A0ABU8SBA6</accession>
<dbReference type="EMBL" id="JBBHJY010000008">
    <property type="protein sequence ID" value="MEJ6011253.1"/>
    <property type="molecule type" value="Genomic_DNA"/>
</dbReference>
<feature type="transmembrane region" description="Helical" evidence="5">
    <location>
        <begin position="7"/>
        <end position="24"/>
    </location>
</feature>
<feature type="transmembrane region" description="Helical" evidence="5">
    <location>
        <begin position="30"/>
        <end position="63"/>
    </location>
</feature>
<feature type="transmembrane region" description="Helical" evidence="5">
    <location>
        <begin position="75"/>
        <end position="93"/>
    </location>
</feature>
<dbReference type="InterPro" id="IPR002781">
    <property type="entry name" value="TM_pro_TauE-like"/>
</dbReference>
<keyword evidence="5" id="KW-1003">Cell membrane</keyword>
<evidence type="ECO:0000313" key="7">
    <source>
        <dbReference type="Proteomes" id="UP001379235"/>
    </source>
</evidence>
<feature type="transmembrane region" description="Helical" evidence="5">
    <location>
        <begin position="202"/>
        <end position="221"/>
    </location>
</feature>
<keyword evidence="7" id="KW-1185">Reference proteome</keyword>
<sequence length="247" mass="25711">MDYSQTHYLLALAMMIGAALYSSVGHGGASAYIALMALFGVPAATMRPTALVLNLIVAGLGSVRFARAGLLRWRTLWPFLLGSLPFAFIGGALKIPGEYYRPLLGAVLLYSGLRLLWPKPIAAQAEWHDPPVWLAILCGAGIGLLSGITGTGGGIFLSPLLLFMAWSLPKPASAAAALFILFNSASGLLGNLSQVKALPAELPLYAGAVLLGAIAGTTLGIRLSIPWVVRALGAVLLVASAKLFGVY</sequence>
<feature type="transmembrane region" description="Helical" evidence="5">
    <location>
        <begin position="227"/>
        <end position="245"/>
    </location>
</feature>
<organism evidence="6 7">
    <name type="scientific">Novosphingobium aquae</name>
    <dbReference type="NCBI Taxonomy" id="3133435"/>
    <lineage>
        <taxon>Bacteria</taxon>
        <taxon>Pseudomonadati</taxon>
        <taxon>Pseudomonadota</taxon>
        <taxon>Alphaproteobacteria</taxon>
        <taxon>Sphingomonadales</taxon>
        <taxon>Sphingomonadaceae</taxon>
        <taxon>Novosphingobium</taxon>
    </lineage>
</organism>
<keyword evidence="2 5" id="KW-0812">Transmembrane</keyword>
<feature type="transmembrane region" description="Helical" evidence="5">
    <location>
        <begin position="133"/>
        <end position="166"/>
    </location>
</feature>
<protein>
    <recommendedName>
        <fullName evidence="5">Probable membrane transporter protein</fullName>
    </recommendedName>
</protein>
<gene>
    <name evidence="6" type="ORF">WG900_15130</name>
</gene>
<dbReference type="Proteomes" id="UP001379235">
    <property type="component" value="Unassembled WGS sequence"/>
</dbReference>
<comment type="subcellular location">
    <subcellularLocation>
        <location evidence="5">Cell membrane</location>
        <topology evidence="5">Multi-pass membrane protein</topology>
    </subcellularLocation>
    <subcellularLocation>
        <location evidence="1">Membrane</location>
        <topology evidence="1">Multi-pass membrane protein</topology>
    </subcellularLocation>
</comment>
<evidence type="ECO:0000256" key="1">
    <source>
        <dbReference type="ARBA" id="ARBA00004141"/>
    </source>
</evidence>
<evidence type="ECO:0000256" key="5">
    <source>
        <dbReference type="RuleBase" id="RU363041"/>
    </source>
</evidence>
<feature type="transmembrane region" description="Helical" evidence="5">
    <location>
        <begin position="99"/>
        <end position="117"/>
    </location>
</feature>
<comment type="caution">
    <text evidence="6">The sequence shown here is derived from an EMBL/GenBank/DDBJ whole genome shotgun (WGS) entry which is preliminary data.</text>
</comment>
<comment type="similarity">
    <text evidence="5">Belongs to the 4-toluene sulfonate uptake permease (TSUP) (TC 2.A.102) family.</text>
</comment>
<evidence type="ECO:0000313" key="6">
    <source>
        <dbReference type="EMBL" id="MEJ6011253.1"/>
    </source>
</evidence>
<feature type="transmembrane region" description="Helical" evidence="5">
    <location>
        <begin position="172"/>
        <end position="190"/>
    </location>
</feature>
<keyword evidence="3 5" id="KW-1133">Transmembrane helix</keyword>